<dbReference type="InterPro" id="IPR044925">
    <property type="entry name" value="His-Me_finger_sf"/>
</dbReference>
<dbReference type="SUPFAM" id="SSF54060">
    <property type="entry name" value="His-Me finger endonucleases"/>
    <property type="match status" value="1"/>
</dbReference>
<dbReference type="Gene3D" id="3.90.1600.10">
    <property type="entry name" value="Palm domain of DNA polymerase"/>
    <property type="match status" value="1"/>
</dbReference>
<dbReference type="InterPro" id="IPR012337">
    <property type="entry name" value="RNaseH-like_sf"/>
</dbReference>
<dbReference type="InterPro" id="IPR023211">
    <property type="entry name" value="DNA_pol_palm_dom_sf"/>
</dbReference>
<dbReference type="InterPro" id="IPR013087">
    <property type="entry name" value="Znf_C2H2_type"/>
</dbReference>
<dbReference type="Gene3D" id="3.40.1800.10">
    <property type="entry name" value="His-Me finger endonucleases"/>
    <property type="match status" value="1"/>
</dbReference>
<gene>
    <name evidence="3" type="ORF">PSYICH_LOCUS5053</name>
</gene>
<reference evidence="3" key="1">
    <citation type="submission" date="2022-01" db="EMBL/GenBank/DDBJ databases">
        <authorList>
            <person name="King R."/>
        </authorList>
    </citation>
    <scope>NUCLEOTIDE SEQUENCE</scope>
</reference>
<dbReference type="AlphaFoldDB" id="A0A9P0CSR4"/>
<feature type="domain" description="C2H2-type" evidence="2">
    <location>
        <begin position="324"/>
        <end position="354"/>
    </location>
</feature>
<keyword evidence="1" id="KW-0863">Zinc-finger</keyword>
<name>A0A9P0CSR4_9CUCU</name>
<keyword evidence="1" id="KW-0479">Metal-binding</keyword>
<dbReference type="GO" id="GO:0071897">
    <property type="term" value="P:DNA biosynthetic process"/>
    <property type="evidence" value="ECO:0007669"/>
    <property type="project" value="UniProtKB-ARBA"/>
</dbReference>
<dbReference type="EMBL" id="OV651828">
    <property type="protein sequence ID" value="CAH1104394.1"/>
    <property type="molecule type" value="Genomic_DNA"/>
</dbReference>
<dbReference type="PROSITE" id="PS50157">
    <property type="entry name" value="ZINC_FINGER_C2H2_2"/>
    <property type="match status" value="2"/>
</dbReference>
<dbReference type="Pfam" id="PF02945">
    <property type="entry name" value="Endonuclease_7"/>
    <property type="match status" value="1"/>
</dbReference>
<dbReference type="InterPro" id="IPR043502">
    <property type="entry name" value="DNA/RNA_pol_sf"/>
</dbReference>
<dbReference type="GO" id="GO:0008270">
    <property type="term" value="F:zinc ion binding"/>
    <property type="evidence" value="ECO:0007669"/>
    <property type="project" value="UniProtKB-KW"/>
</dbReference>
<dbReference type="GO" id="GO:0042575">
    <property type="term" value="C:DNA polymerase complex"/>
    <property type="evidence" value="ECO:0007669"/>
    <property type="project" value="UniProtKB-ARBA"/>
</dbReference>
<dbReference type="OrthoDB" id="6602337at2759"/>
<keyword evidence="4" id="KW-1185">Reference proteome</keyword>
<evidence type="ECO:0000313" key="3">
    <source>
        <dbReference type="EMBL" id="CAH1104394.1"/>
    </source>
</evidence>
<dbReference type="SUPFAM" id="SSF56672">
    <property type="entry name" value="DNA/RNA polymerases"/>
    <property type="match status" value="1"/>
</dbReference>
<accession>A0A9P0CSR4</accession>
<dbReference type="InterPro" id="IPR038563">
    <property type="entry name" value="Endonuclease_7_sf"/>
</dbReference>
<keyword evidence="1" id="KW-0862">Zinc</keyword>
<proteinExistence type="predicted"/>
<sequence length="1249" mass="144291">MNTCNKCGKSFTRATSLRHHQLSRCDENCPIPKKRIRPLGIEVIDGSVSKLTHAFKNRIASFRITSTHSISHSDFLDDIKPKVLGIINDHLQRYTSLKINFELFGIYVKPDAELSDIKSMNTKNEIVTVSSNLNKIFEKFKEDIMVQASEFQEKDSNWSLQEILFLDVNINRYSAIAASSYIQLPWFIKKKCAALNIKNIDNKCFAWCVNAAIFPATGDPANPESYPPYDFDFDNIEFPIKLSDIKRFEKLNNISVNVYGLDTYFKGPKKQYEVVGPLHFTSQRKPTHVNLLLLIGNDQSHYCLITDLSRLVRSQKTTHETKLHFCDGCLQSFNTTEKLSSHQENDCTHVYTKLPSTDLKINKCGEQLPENILKFVNIEKKLPVPFVIYADFESLLMPLQGAEPYDGKSFTTRVAEYVPYSFAFYVKCNYDDRLSQLVTYEGEDAAQIFVQKLDTVVHDLYNHHLKHVKPMLPLTKEEKKIHENATLCYLCQKSFNLSNRKVRDHYHLTGQYRGPAHNSCNINYKISNTIPVFFHNLSNYDYHLFIKELSTKGERVSVIAQTKEKYISFSKAILVEKAENKHVYMSLRFVDSFRFLAKSLDNLSTTLDSSQCVEVKKHFPDINQFELMRRKGVFPYSHIDTIEKLKENQLPSKDKFYNTLTSEHISDEDFERAQEVWDIFKCQSLSDYAMLYLKSDVLLLADVFENFRKVCLKEYHLDPCQYVTAPSLSWDAMLYKTKIQLELLTDIDMVNFFKKGIRGGVAQCSKREAVANNQYVSNFDPQKPEKYIMYLDATNLYGSAMSQYLPYGGFRWLHNEIQNFDINIDDESPQGYVLEVDLEYPAHLHDAHNDLPFCPESIAPPKSKIKKLIPNLYNKTKYIIHYRNLKQCLRHGLKLKKIHRVLKFNQSPWLKNYIDLNTSLRNNAKNEFEKDLFKLLVNAIFGKTMENIEKRINVRLCTRWTTKTRSIGARALIAKPEFKSCSVFNENLVAVQLGKTKIIHDKPLYVGFSILDISKTVIYNFYYGYIKSKYGEDATLLYTDTDSLILEICTPNFYENMKENLHYFDTSNYPVDNIHGISKTKSILGKMKDEFASAPIKSFYGTGAKAYCVEANKLLKKAKGVSKHITKHQLQLSDYVRIVKDGGTIFRKMYVFVSDMHTIYTELRNKVALSAKDDKRYVIPGDVKTLAWGHLLLNPPGTLDDLLAAMDEMDPKPMEDLVEEEPTLDDIPLDDLFIISDFEYNTYLSISSK</sequence>
<dbReference type="PANTHER" id="PTHR31511:SF12">
    <property type="entry name" value="RHO TERMINATION FACTOR N-TERMINAL DOMAIN-CONTAINING PROTEIN"/>
    <property type="match status" value="1"/>
</dbReference>
<evidence type="ECO:0000259" key="2">
    <source>
        <dbReference type="PROSITE" id="PS50157"/>
    </source>
</evidence>
<dbReference type="InterPro" id="IPR004211">
    <property type="entry name" value="Endonuclease_7"/>
</dbReference>
<dbReference type="SUPFAM" id="SSF53098">
    <property type="entry name" value="Ribonuclease H-like"/>
    <property type="match status" value="1"/>
</dbReference>
<dbReference type="PANTHER" id="PTHR31511">
    <property type="entry name" value="PROTEIN CBG23764"/>
    <property type="match status" value="1"/>
</dbReference>
<evidence type="ECO:0000313" key="4">
    <source>
        <dbReference type="Proteomes" id="UP001153636"/>
    </source>
</evidence>
<feature type="domain" description="C2H2-type" evidence="2">
    <location>
        <begin position="2"/>
        <end position="29"/>
    </location>
</feature>
<protein>
    <recommendedName>
        <fullName evidence="2">C2H2-type domain-containing protein</fullName>
    </recommendedName>
</protein>
<evidence type="ECO:0000256" key="1">
    <source>
        <dbReference type="PROSITE-ProRule" id="PRU00042"/>
    </source>
</evidence>
<dbReference type="Proteomes" id="UP001153636">
    <property type="component" value="Chromosome 16"/>
</dbReference>
<organism evidence="3 4">
    <name type="scientific">Psylliodes chrysocephalus</name>
    <dbReference type="NCBI Taxonomy" id="3402493"/>
    <lineage>
        <taxon>Eukaryota</taxon>
        <taxon>Metazoa</taxon>
        <taxon>Ecdysozoa</taxon>
        <taxon>Arthropoda</taxon>
        <taxon>Hexapoda</taxon>
        <taxon>Insecta</taxon>
        <taxon>Pterygota</taxon>
        <taxon>Neoptera</taxon>
        <taxon>Endopterygota</taxon>
        <taxon>Coleoptera</taxon>
        <taxon>Polyphaga</taxon>
        <taxon>Cucujiformia</taxon>
        <taxon>Chrysomeloidea</taxon>
        <taxon>Chrysomelidae</taxon>
        <taxon>Galerucinae</taxon>
        <taxon>Alticini</taxon>
        <taxon>Psylliodes</taxon>
    </lineage>
</organism>